<evidence type="ECO:0000313" key="3">
    <source>
        <dbReference type="Proteomes" id="UP000612893"/>
    </source>
</evidence>
<dbReference type="InterPro" id="IPR017932">
    <property type="entry name" value="GATase_2_dom"/>
</dbReference>
<name>A0A934K462_9BACT</name>
<dbReference type="AlphaFoldDB" id="A0A934K462"/>
<accession>A0A934K462</accession>
<dbReference type="CDD" id="cd00352">
    <property type="entry name" value="Gn_AT_II"/>
    <property type="match status" value="1"/>
</dbReference>
<dbReference type="EMBL" id="JAEKNR010000115">
    <property type="protein sequence ID" value="MBJ7598529.1"/>
    <property type="molecule type" value="Genomic_DNA"/>
</dbReference>
<dbReference type="Proteomes" id="UP000612893">
    <property type="component" value="Unassembled WGS sequence"/>
</dbReference>
<keyword evidence="3" id="KW-1185">Reference proteome</keyword>
<dbReference type="RefSeq" id="WP_338201600.1">
    <property type="nucleotide sequence ID" value="NZ_JAEKNR010000115.1"/>
</dbReference>
<dbReference type="PROSITE" id="PS51278">
    <property type="entry name" value="GATASE_TYPE_2"/>
    <property type="match status" value="1"/>
</dbReference>
<proteinExistence type="predicted"/>
<keyword evidence="2" id="KW-0315">Glutamine amidotransferase</keyword>
<feature type="domain" description="Glutamine amidotransferase type-2" evidence="1">
    <location>
        <begin position="2"/>
        <end position="228"/>
    </location>
</feature>
<sequence length="239" mass="25871">MCEILAVTAERPLKLGALLAWASELERLGIAGFGWGAAWAGADGEVHSHRNPSSLAGDVEGMLALRDVNVVSALVHLRRPSRLSTVQEADTQPFQDEAGRFAFVHNGSFERDGELRDRFAGTLRGRADSEVGFRLYQSLLEDEDPLPALVRVHRTLGGTANLCVLLRGGQLALYAAHPHNAVRRFRLDGLSVACTSLHSDDESVFDLVFPEAGSRELLDDQVITLVPNSPPVTTQPSGN</sequence>
<organism evidence="2 3">
    <name type="scientific">Candidatus Nephthysia bennettiae</name>
    <dbReference type="NCBI Taxonomy" id="3127016"/>
    <lineage>
        <taxon>Bacteria</taxon>
        <taxon>Bacillati</taxon>
        <taxon>Candidatus Dormiibacterota</taxon>
        <taxon>Candidatus Dormibacteria</taxon>
        <taxon>Candidatus Dormibacterales</taxon>
        <taxon>Candidatus Dormibacteraceae</taxon>
        <taxon>Candidatus Nephthysia</taxon>
    </lineage>
</organism>
<dbReference type="Pfam" id="PF13522">
    <property type="entry name" value="GATase_6"/>
    <property type="match status" value="1"/>
</dbReference>
<dbReference type="Gene3D" id="3.60.20.10">
    <property type="entry name" value="Glutamine Phosphoribosylpyrophosphate, subunit 1, domain 1"/>
    <property type="match status" value="1"/>
</dbReference>
<dbReference type="InterPro" id="IPR029055">
    <property type="entry name" value="Ntn_hydrolases_N"/>
</dbReference>
<reference evidence="2" key="1">
    <citation type="submission" date="2020-10" db="EMBL/GenBank/DDBJ databases">
        <title>Ca. Dormibacterota MAGs.</title>
        <authorList>
            <person name="Montgomery K."/>
        </authorList>
    </citation>
    <scope>NUCLEOTIDE SEQUENCE [LARGE SCALE GENOMIC DNA]</scope>
    <source>
        <strain evidence="2">SC8812_S17_10</strain>
    </source>
</reference>
<dbReference type="SUPFAM" id="SSF56235">
    <property type="entry name" value="N-terminal nucleophile aminohydrolases (Ntn hydrolases)"/>
    <property type="match status" value="1"/>
</dbReference>
<evidence type="ECO:0000259" key="1">
    <source>
        <dbReference type="PROSITE" id="PS51278"/>
    </source>
</evidence>
<protein>
    <submittedName>
        <fullName evidence="2">Class II glutamine amidotransferase</fullName>
    </submittedName>
</protein>
<comment type="caution">
    <text evidence="2">The sequence shown here is derived from an EMBL/GenBank/DDBJ whole genome shotgun (WGS) entry which is preliminary data.</text>
</comment>
<evidence type="ECO:0000313" key="2">
    <source>
        <dbReference type="EMBL" id="MBJ7598529.1"/>
    </source>
</evidence>
<gene>
    <name evidence="2" type="ORF">JF922_10650</name>
</gene>